<comment type="caution">
    <text evidence="1">The sequence shown here is derived from an EMBL/GenBank/DDBJ whole genome shotgun (WGS) entry which is preliminary data.</text>
</comment>
<reference evidence="1" key="1">
    <citation type="submission" date="2013-08" db="EMBL/GenBank/DDBJ databases">
        <authorList>
            <person name="Durkin A.S."/>
            <person name="Haft D.R."/>
            <person name="McCorrison J."/>
            <person name="Torralba M."/>
            <person name="Gillis M."/>
            <person name="Haft D.H."/>
            <person name="Methe B."/>
            <person name="Sutton G."/>
            <person name="Nelson K.E."/>
        </authorList>
    </citation>
    <scope>NUCLEOTIDE SEQUENCE [LARGE SCALE GENOMIC DNA]</scope>
    <source>
        <strain evidence="1">F0233</strain>
    </source>
</reference>
<dbReference type="EMBL" id="ACVN02000178">
    <property type="protein sequence ID" value="ERK55662.1"/>
    <property type="molecule type" value="Genomic_DNA"/>
</dbReference>
<dbReference type="Proteomes" id="UP000017052">
    <property type="component" value="Unassembled WGS sequence"/>
</dbReference>
<dbReference type="GO" id="GO:0016874">
    <property type="term" value="F:ligase activity"/>
    <property type="evidence" value="ECO:0007669"/>
    <property type="project" value="UniProtKB-KW"/>
</dbReference>
<evidence type="ECO:0000313" key="1">
    <source>
        <dbReference type="EMBL" id="ERK55662.1"/>
    </source>
</evidence>
<gene>
    <name evidence="1" type="ORF">HMPREF0682_0482</name>
</gene>
<organism evidence="1 2">
    <name type="scientific">Propionibacterium acidifaciens F0233</name>
    <dbReference type="NCBI Taxonomy" id="553198"/>
    <lineage>
        <taxon>Bacteria</taxon>
        <taxon>Bacillati</taxon>
        <taxon>Actinomycetota</taxon>
        <taxon>Actinomycetes</taxon>
        <taxon>Propionibacteriales</taxon>
        <taxon>Propionibacteriaceae</taxon>
        <taxon>Propionibacterium</taxon>
    </lineage>
</organism>
<dbReference type="AlphaFoldDB" id="U2RYI2"/>
<name>U2RYI2_9ACTN</name>
<evidence type="ECO:0000313" key="2">
    <source>
        <dbReference type="Proteomes" id="UP000017052"/>
    </source>
</evidence>
<accession>U2RYI2</accession>
<dbReference type="Gene3D" id="3.10.310.40">
    <property type="match status" value="1"/>
</dbReference>
<keyword evidence="2" id="KW-1185">Reference proteome</keyword>
<protein>
    <submittedName>
        <fullName evidence="1">Alanine--tRNA ligase</fullName>
    </submittedName>
</protein>
<proteinExistence type="predicted"/>
<keyword evidence="1" id="KW-0436">Ligase</keyword>
<feature type="non-terminal residue" evidence="1">
    <location>
        <position position="1"/>
    </location>
</feature>
<sequence length="34" mass="3326">GGKDDLAQGGGSDAARADEALQAVEYAIGHVLLG</sequence>